<evidence type="ECO:0000256" key="6">
    <source>
        <dbReference type="ARBA" id="ARBA00023065"/>
    </source>
</evidence>
<dbReference type="Gene3D" id="1.20.120.610">
    <property type="entry name" value="lithium bound rotor ring of v- atpase"/>
    <property type="match status" value="7"/>
</dbReference>
<feature type="domain" description="V-ATPase proteolipid subunit C-like" evidence="9">
    <location>
        <begin position="11"/>
        <end position="70"/>
    </location>
</feature>
<keyword evidence="3" id="KW-0813">Transport</keyword>
<feature type="domain" description="V-ATPase proteolipid subunit C-like" evidence="9">
    <location>
        <begin position="956"/>
        <end position="1013"/>
    </location>
</feature>
<dbReference type="InterPro" id="IPR000245">
    <property type="entry name" value="ATPase_proteolipid_csu"/>
</dbReference>
<feature type="domain" description="V-ATPase proteolipid subunit C-like" evidence="9">
    <location>
        <begin position="875"/>
        <end position="932"/>
    </location>
</feature>
<keyword evidence="6" id="KW-0406">Ion transport</keyword>
<dbReference type="PRINTS" id="PR00122">
    <property type="entry name" value="VACATPASE"/>
</dbReference>
<feature type="transmembrane region" description="Helical" evidence="8">
    <location>
        <begin position="555"/>
        <end position="588"/>
    </location>
</feature>
<comment type="subcellular location">
    <subcellularLocation>
        <location evidence="1">Membrane</location>
        <topology evidence="1">Multi-pass membrane protein</topology>
    </subcellularLocation>
</comment>
<feature type="transmembrane region" description="Helical" evidence="8">
    <location>
        <begin position="221"/>
        <end position="240"/>
    </location>
</feature>
<proteinExistence type="inferred from homology"/>
<feature type="transmembrane region" description="Helical" evidence="8">
    <location>
        <begin position="764"/>
        <end position="782"/>
    </location>
</feature>
<dbReference type="InParanoid" id="Q8TWM0"/>
<feature type="domain" description="V-ATPase proteolipid subunit C-like" evidence="9">
    <location>
        <begin position="253"/>
        <end position="310"/>
    </location>
</feature>
<feature type="transmembrane region" description="Helical" evidence="8">
    <location>
        <begin position="684"/>
        <end position="705"/>
    </location>
</feature>
<dbReference type="InterPro" id="IPR002379">
    <property type="entry name" value="ATPase_proteolipid_c-like_dom"/>
</dbReference>
<feature type="transmembrane region" description="Helical" evidence="8">
    <location>
        <begin position="993"/>
        <end position="1020"/>
    </location>
</feature>
<comment type="similarity">
    <text evidence="2">Belongs to the V-ATPase proteolipid subunit family.</text>
</comment>
<feature type="transmembrane region" description="Helical" evidence="8">
    <location>
        <begin position="87"/>
        <end position="120"/>
    </location>
</feature>
<dbReference type="KEGG" id="mka:MK1013"/>
<evidence type="ECO:0000256" key="3">
    <source>
        <dbReference type="ARBA" id="ARBA00022448"/>
    </source>
</evidence>
<protein>
    <submittedName>
        <fullName evidence="10">Archaeal/vacuolar-type H+-ATPase subunit K</fullName>
    </submittedName>
</protein>
<dbReference type="HOGENOM" id="CLU_295904_0_0_2"/>
<feature type="transmembrane region" description="Helical" evidence="8">
    <location>
        <begin position="924"/>
        <end position="943"/>
    </location>
</feature>
<evidence type="ECO:0000256" key="4">
    <source>
        <dbReference type="ARBA" id="ARBA00022692"/>
    </source>
</evidence>
<feature type="transmembrane region" description="Helical" evidence="8">
    <location>
        <begin position="609"/>
        <end position="627"/>
    </location>
</feature>
<feature type="domain" description="V-ATPase proteolipid subunit C-like" evidence="9">
    <location>
        <begin position="560"/>
        <end position="618"/>
    </location>
</feature>
<dbReference type="Proteomes" id="UP000001826">
    <property type="component" value="Chromosome"/>
</dbReference>
<dbReference type="InterPro" id="IPR035921">
    <property type="entry name" value="F/V-ATP_Csub_sf"/>
</dbReference>
<feature type="domain" description="V-ATPase proteolipid subunit C-like" evidence="9">
    <location>
        <begin position="173"/>
        <end position="231"/>
    </location>
</feature>
<evidence type="ECO:0000313" key="10">
    <source>
        <dbReference type="EMBL" id="AAM02226.1"/>
    </source>
</evidence>
<dbReference type="GeneID" id="68225866"/>
<evidence type="ECO:0000256" key="7">
    <source>
        <dbReference type="ARBA" id="ARBA00023136"/>
    </source>
</evidence>
<feature type="transmembrane region" description="Helical" evidence="8">
    <location>
        <begin position="366"/>
        <end position="392"/>
    </location>
</feature>
<evidence type="ECO:0000256" key="2">
    <source>
        <dbReference type="ARBA" id="ARBA00007296"/>
    </source>
</evidence>
<name>Q8TWM0_METKA</name>
<evidence type="ECO:0000256" key="5">
    <source>
        <dbReference type="ARBA" id="ARBA00022989"/>
    </source>
</evidence>
<feature type="domain" description="V-ATPase proteolipid subunit C-like" evidence="9">
    <location>
        <begin position="716"/>
        <end position="774"/>
    </location>
</feature>
<feature type="transmembrane region" description="Helical" evidence="8">
    <location>
        <begin position="879"/>
        <end position="903"/>
    </location>
</feature>
<keyword evidence="11" id="KW-1185">Reference proteome</keyword>
<sequence>MVSTELTIAAIGAGLAAGVAGVGSGIGQGIAAAAGAGAVAEDEATFGKAIVFSVLPETQAIYGLLTAILIMVGIGLLGAAKAVTVGAALAALGAGLAVGLAGISGIGQGIAAASGIGAVLKDEALFGRAIVYAVLPETQAIYGLLVAIIIMVGSGLLGGAGGKVSLGAGLAAMGAGLAVGLAGTSGIGQGIAAASGIHGVLRKEELFGRLIVFSVLPETQAIYGLLTAILIANFVGLLGGPTSVSVGAGLAAMGAGLAVGLAGTSGIGQGIAAASGIKSLIEEEGVFGRAIVFSVLPETQAIYGLLVAILTLFSLLKPDLSLAAGLAALGMGLAVGIAGTSGIGQGIAAASGIAGVLRKEELFGRLIVFSVLPETQAIYGLLTAILAMFFLGAGKPTLAAGLAAVGAGLAVGFGGTSGIGQGIAAASGIRAMIERAELFVRGMVLSVLPETRAIYGLLIAILALFMMKSGSVGAGLALIGAGLAVGLVGVSGIGQGFTAATGAATLVKNEGFFGRAIIFSVLPETQAIYGLLTAILIMMFAGILGGAGANIGLGAGLAAVGAGLAVGLAGSSAIGQGIAAAAGVGASAEKEELFGRSVVFSILPETQSIYGLLIGILLAVFAMKAGSPVGAGLAALGAGLAVGIAGFSGIGQGIAAAAGIGALKRDPGSFGRSLIFSILPETRSIYGLLVAILVMVGLGLMGGTFSGNEAVGLAALGAGLAIGLAGLSGVGQGVTAATGISNVVKDPGMFGRSLLFSVFPETQAIYGLLIAILIMMFAGILGGSKSPALGVGLAALGAGIAVGMAGTSGIGQGISAAAGARATAEDPGNFGRSIVFSILPETQSIYGLLAGILALTPVLTGAGAHLAAAAGLIGIGAGLAVGVAGTSGIGQGIAAAGGTGALAERTEMFARSLILSILPETRSIYGLLIAILSMSLTGVLGGAGKASLAVGFAAVAAGIAVGFAGLSGIGQGITAARGSASMVRREQVFGKSLVFSVLPETQAIYGLLTAILIVFAALAAS</sequence>
<dbReference type="PANTHER" id="PTHR10263">
    <property type="entry name" value="V-TYPE PROTON ATPASE PROTEOLIPID SUBUNIT"/>
    <property type="match status" value="1"/>
</dbReference>
<reference evidence="10 11" key="1">
    <citation type="journal article" date="2002" name="Proc. Natl. Acad. Sci. U.S.A.">
        <title>The complete genome of hyperthermophile Methanopyrus kandleri AV19 and monophyly of archaeal methanogens.</title>
        <authorList>
            <person name="Slesarev A.I."/>
            <person name="Mezhevaya K.V."/>
            <person name="Makarova K.S."/>
            <person name="Polushin N.N."/>
            <person name="Shcherbinina O.V."/>
            <person name="Shakhova V.V."/>
            <person name="Belova G.I."/>
            <person name="Aravind L."/>
            <person name="Natale D.A."/>
            <person name="Rogozin I.B."/>
            <person name="Tatusov R.L."/>
            <person name="Wolf Y.I."/>
            <person name="Stetter K.O."/>
            <person name="Malykh A.G."/>
            <person name="Koonin E.V."/>
            <person name="Kozyavkin S.A."/>
        </authorList>
    </citation>
    <scope>NUCLEOTIDE SEQUENCE [LARGE SCALE GENOMIC DNA]</scope>
    <source>
        <strain evidence="11">AV19 / DSM 6324 / JCM 9639 / NBRC 100938</strain>
    </source>
</reference>
<feature type="transmembrane region" description="Helical" evidence="8">
    <location>
        <begin position="845"/>
        <end position="873"/>
    </location>
</feature>
<feature type="transmembrane region" description="Helical" evidence="8">
    <location>
        <begin position="59"/>
        <end position="80"/>
    </location>
</feature>
<feature type="transmembrane region" description="Helical" evidence="8">
    <location>
        <begin position="528"/>
        <end position="549"/>
    </location>
</feature>
<dbReference type="CDD" id="cd18180">
    <property type="entry name" value="ATP-synt_Vo_Ao_c_NTPK_rpt2"/>
    <property type="match status" value="8"/>
</dbReference>
<feature type="transmembrane region" description="Helical" evidence="8">
    <location>
        <begin position="949"/>
        <end position="973"/>
    </location>
</feature>
<feature type="domain" description="V-ATPase proteolipid subunit C-like" evidence="9">
    <location>
        <begin position="796"/>
        <end position="853"/>
    </location>
</feature>
<feature type="transmembrane region" description="Helical" evidence="8">
    <location>
        <begin position="438"/>
        <end position="465"/>
    </location>
</feature>
<dbReference type="EnsemblBacteria" id="AAM02226">
    <property type="protein sequence ID" value="AAM02226"/>
    <property type="gene ID" value="MK1013"/>
</dbReference>
<feature type="transmembrane region" description="Helical" evidence="8">
    <location>
        <begin position="711"/>
        <end position="744"/>
    </location>
</feature>
<evidence type="ECO:0000256" key="1">
    <source>
        <dbReference type="ARBA" id="ARBA00004141"/>
    </source>
</evidence>
<dbReference type="Pfam" id="PF00137">
    <property type="entry name" value="ATP-synt_C"/>
    <property type="match status" value="13"/>
</dbReference>
<accession>Q8TWM0</accession>
<feature type="transmembrane region" description="Helical" evidence="8">
    <location>
        <begin position="398"/>
        <end position="426"/>
    </location>
</feature>
<feature type="domain" description="V-ATPase proteolipid subunit C-like" evidence="9">
    <location>
        <begin position="636"/>
        <end position="693"/>
    </location>
</feature>
<keyword evidence="7 8" id="KW-0472">Membrane</keyword>
<feature type="transmembrane region" description="Helical" evidence="8">
    <location>
        <begin position="633"/>
        <end position="663"/>
    </location>
</feature>
<feature type="transmembrane region" description="Helical" evidence="8">
    <location>
        <begin position="246"/>
        <end position="274"/>
    </location>
</feature>
<dbReference type="GO" id="GO:0046961">
    <property type="term" value="F:proton-transporting ATPase activity, rotational mechanism"/>
    <property type="evidence" value="ECO:0007669"/>
    <property type="project" value="InterPro"/>
</dbReference>
<feature type="transmembrane region" description="Helical" evidence="8">
    <location>
        <begin position="140"/>
        <end position="160"/>
    </location>
</feature>
<feature type="domain" description="V-ATPase proteolipid subunit C-like" evidence="9">
    <location>
        <begin position="92"/>
        <end position="150"/>
    </location>
</feature>
<keyword evidence="5 8" id="KW-1133">Transmembrane helix</keyword>
<feature type="transmembrane region" description="Helical" evidence="8">
    <location>
        <begin position="788"/>
        <end position="806"/>
    </location>
</feature>
<dbReference type="AlphaFoldDB" id="Q8TWM0"/>
<feature type="domain" description="V-ATPase proteolipid subunit C-like" evidence="9">
    <location>
        <begin position="405"/>
        <end position="462"/>
    </location>
</feature>
<evidence type="ECO:0000313" key="11">
    <source>
        <dbReference type="Proteomes" id="UP000001826"/>
    </source>
</evidence>
<dbReference type="EMBL" id="AE009439">
    <property type="protein sequence ID" value="AAM02226.1"/>
    <property type="molecule type" value="Genomic_DNA"/>
</dbReference>
<dbReference type="PATRIC" id="fig|190192.8.peg.1063"/>
<dbReference type="PaxDb" id="190192-MK1013"/>
<feature type="transmembrane region" description="Helical" evidence="8">
    <location>
        <begin position="477"/>
        <end position="507"/>
    </location>
</feature>
<organism evidence="10 11">
    <name type="scientific">Methanopyrus kandleri (strain AV19 / DSM 6324 / JCM 9639 / NBRC 100938)</name>
    <dbReference type="NCBI Taxonomy" id="190192"/>
    <lineage>
        <taxon>Archaea</taxon>
        <taxon>Methanobacteriati</taxon>
        <taxon>Methanobacteriota</taxon>
        <taxon>Methanomada group</taxon>
        <taxon>Methanopyri</taxon>
        <taxon>Methanopyrales</taxon>
        <taxon>Methanopyraceae</taxon>
        <taxon>Methanopyrus</taxon>
    </lineage>
</organism>
<gene>
    <name evidence="10" type="primary">ntpK</name>
    <name evidence="10" type="ordered locus">MK1013</name>
</gene>
<feature type="domain" description="V-ATPase proteolipid subunit C-like" evidence="9">
    <location>
        <begin position="329"/>
        <end position="386"/>
    </location>
</feature>
<evidence type="ECO:0000256" key="8">
    <source>
        <dbReference type="SAM" id="Phobius"/>
    </source>
</evidence>
<dbReference type="STRING" id="190192.MK1013"/>
<evidence type="ECO:0000259" key="9">
    <source>
        <dbReference type="Pfam" id="PF00137"/>
    </source>
</evidence>
<feature type="domain" description="V-ATPase proteolipid subunit C-like" evidence="9">
    <location>
        <begin position="479"/>
        <end position="537"/>
    </location>
</feature>
<keyword evidence="4 8" id="KW-0812">Transmembrane</keyword>
<feature type="transmembrane region" description="Helical" evidence="8">
    <location>
        <begin position="322"/>
        <end position="354"/>
    </location>
</feature>
<dbReference type="SUPFAM" id="SSF81333">
    <property type="entry name" value="F1F0 ATP synthase subunit C"/>
    <property type="match status" value="13"/>
</dbReference>
<dbReference type="RefSeq" id="WP_011019381.1">
    <property type="nucleotide sequence ID" value="NC_003551.1"/>
</dbReference>
<dbReference type="GO" id="GO:0033179">
    <property type="term" value="C:proton-transporting V-type ATPase, V0 domain"/>
    <property type="evidence" value="ECO:0007669"/>
    <property type="project" value="InterPro"/>
</dbReference>
<feature type="transmembrane region" description="Helical" evidence="8">
    <location>
        <begin position="286"/>
        <end position="316"/>
    </location>
</feature>